<reference evidence="11 12" key="1">
    <citation type="submission" date="2018-07" db="EMBL/GenBank/DDBJ databases">
        <title>The complete nuclear genome of the prasinophyte Chloropicon primus (CCMP1205).</title>
        <authorList>
            <person name="Pombert J.-F."/>
            <person name="Otis C."/>
            <person name="Turmel M."/>
            <person name="Lemieux C."/>
        </authorList>
    </citation>
    <scope>NUCLEOTIDE SEQUENCE [LARGE SCALE GENOMIC DNA]</scope>
    <source>
        <strain evidence="11 12">CCMP1205</strain>
    </source>
</reference>
<evidence type="ECO:0000313" key="11">
    <source>
        <dbReference type="EMBL" id="QDZ19297.1"/>
    </source>
</evidence>
<evidence type="ECO:0000256" key="8">
    <source>
        <dbReference type="ARBA" id="ARBA00023136"/>
    </source>
</evidence>
<evidence type="ECO:0000256" key="4">
    <source>
        <dbReference type="ARBA" id="ARBA00022692"/>
    </source>
</evidence>
<name>A0A5B8MFY6_9CHLO</name>
<keyword evidence="8 9" id="KW-0472">Membrane</keyword>
<dbReference type="EMBL" id="CP031035">
    <property type="protein sequence ID" value="QDZ19297.1"/>
    <property type="molecule type" value="Genomic_DNA"/>
</dbReference>
<evidence type="ECO:0000256" key="1">
    <source>
        <dbReference type="ARBA" id="ARBA00004225"/>
    </source>
</evidence>
<dbReference type="AlphaFoldDB" id="A0A5B8MFY6"/>
<dbReference type="InterPro" id="IPR002067">
    <property type="entry name" value="MCP"/>
</dbReference>
<protein>
    <submittedName>
        <fullName evidence="11">Mitochondrial carrier protein</fullName>
    </submittedName>
</protein>
<evidence type="ECO:0000256" key="6">
    <source>
        <dbReference type="ARBA" id="ARBA00022989"/>
    </source>
</evidence>
<dbReference type="Pfam" id="PF00153">
    <property type="entry name" value="Mito_carr"/>
    <property type="match status" value="3"/>
</dbReference>
<dbReference type="GO" id="GO:0031966">
    <property type="term" value="C:mitochondrial membrane"/>
    <property type="evidence" value="ECO:0007669"/>
    <property type="project" value="UniProtKB-SubCell"/>
</dbReference>
<comment type="subcellular location">
    <subcellularLocation>
        <location evidence="1">Mitochondrion membrane</location>
        <topology evidence="1">Multi-pass membrane protein</topology>
    </subcellularLocation>
</comment>
<evidence type="ECO:0000256" key="3">
    <source>
        <dbReference type="ARBA" id="ARBA00022448"/>
    </source>
</evidence>
<dbReference type="PRINTS" id="PR00926">
    <property type="entry name" value="MITOCARRIER"/>
</dbReference>
<evidence type="ECO:0000256" key="9">
    <source>
        <dbReference type="PROSITE-ProRule" id="PRU00282"/>
    </source>
</evidence>
<keyword evidence="12" id="KW-1185">Reference proteome</keyword>
<dbReference type="OrthoDB" id="193856at2759"/>
<organism evidence="11 12">
    <name type="scientific">Chloropicon primus</name>
    <dbReference type="NCBI Taxonomy" id="1764295"/>
    <lineage>
        <taxon>Eukaryota</taxon>
        <taxon>Viridiplantae</taxon>
        <taxon>Chlorophyta</taxon>
        <taxon>Chloropicophyceae</taxon>
        <taxon>Chloropicales</taxon>
        <taxon>Chloropicaceae</taxon>
        <taxon>Chloropicon</taxon>
    </lineage>
</organism>
<keyword evidence="5" id="KW-0677">Repeat</keyword>
<dbReference type="InterPro" id="IPR050567">
    <property type="entry name" value="Mitochondrial_Carrier"/>
</dbReference>
<proteinExistence type="inferred from homology"/>
<gene>
    <name evidence="11" type="ORF">A3770_02p18150</name>
</gene>
<dbReference type="Proteomes" id="UP000316726">
    <property type="component" value="Chromosome 2"/>
</dbReference>
<dbReference type="InterPro" id="IPR018108">
    <property type="entry name" value="MCP_transmembrane"/>
</dbReference>
<keyword evidence="3 10" id="KW-0813">Transport</keyword>
<dbReference type="Gene3D" id="1.50.40.10">
    <property type="entry name" value="Mitochondrial carrier domain"/>
    <property type="match status" value="1"/>
</dbReference>
<accession>A0A5B8MFY6</accession>
<dbReference type="PANTHER" id="PTHR45624:SF10">
    <property type="entry name" value="SLC (SOLUTE CARRIER) HOMOLOG"/>
    <property type="match status" value="1"/>
</dbReference>
<dbReference type="InterPro" id="IPR023395">
    <property type="entry name" value="MCP_dom_sf"/>
</dbReference>
<evidence type="ECO:0000313" key="12">
    <source>
        <dbReference type="Proteomes" id="UP000316726"/>
    </source>
</evidence>
<feature type="repeat" description="Solcar" evidence="9">
    <location>
        <begin position="199"/>
        <end position="284"/>
    </location>
</feature>
<dbReference type="PROSITE" id="PS50920">
    <property type="entry name" value="SOLCAR"/>
    <property type="match status" value="3"/>
</dbReference>
<dbReference type="SUPFAM" id="SSF103506">
    <property type="entry name" value="Mitochondrial carrier"/>
    <property type="match status" value="1"/>
</dbReference>
<keyword evidence="6" id="KW-1133">Transmembrane helix</keyword>
<feature type="repeat" description="Solcar" evidence="9">
    <location>
        <begin position="1"/>
        <end position="88"/>
    </location>
</feature>
<evidence type="ECO:0000256" key="7">
    <source>
        <dbReference type="ARBA" id="ARBA00023128"/>
    </source>
</evidence>
<comment type="similarity">
    <text evidence="2 10">Belongs to the mitochondrial carrier (TC 2.A.29) family.</text>
</comment>
<keyword evidence="4 9" id="KW-0812">Transmembrane</keyword>
<dbReference type="GO" id="GO:0022857">
    <property type="term" value="F:transmembrane transporter activity"/>
    <property type="evidence" value="ECO:0007669"/>
    <property type="project" value="TreeGrafter"/>
</dbReference>
<dbReference type="PANTHER" id="PTHR45624">
    <property type="entry name" value="MITOCHONDRIAL BASIC AMINO ACIDS TRANSPORTER-RELATED"/>
    <property type="match status" value="1"/>
</dbReference>
<evidence type="ECO:0000256" key="5">
    <source>
        <dbReference type="ARBA" id="ARBA00022737"/>
    </source>
</evidence>
<evidence type="ECO:0000256" key="10">
    <source>
        <dbReference type="RuleBase" id="RU000488"/>
    </source>
</evidence>
<sequence length="285" mass="30714">MGDLREFVAGGLGGVVGITVCQPLDMIKVRLQSSGKVFGRQRSNIQIMASIAKKEALSSLWKGMSVPLYSNALQNAFVFHAYSQAVKALASGERESGSPPLGTVFASGCIAGAAQALITTPVEHVKIRSQMQRAKPGSVGYVTPRTIVAHLARRQGFRGVFSGLAATVLRDTPSYGVYFFLYDFTRELMTPNSRQTGSDGPLHHLLAGGVAGVGAWASIYPVDVVKTRIQASELGTKRSFLECAREIHRENGVSGFGRGFSSCLLRAFMMNSVIFAIYEFTLKLL</sequence>
<feature type="repeat" description="Solcar" evidence="9">
    <location>
        <begin position="99"/>
        <end position="188"/>
    </location>
</feature>
<dbReference type="STRING" id="1764295.A0A5B8MFY6"/>
<keyword evidence="7" id="KW-0496">Mitochondrion</keyword>
<evidence type="ECO:0000256" key="2">
    <source>
        <dbReference type="ARBA" id="ARBA00006375"/>
    </source>
</evidence>